<feature type="transmembrane region" description="Helical" evidence="11">
    <location>
        <begin position="280"/>
        <end position="300"/>
    </location>
</feature>
<evidence type="ECO:0000256" key="3">
    <source>
        <dbReference type="ARBA" id="ARBA00022692"/>
    </source>
</evidence>
<keyword evidence="2" id="KW-1003">Cell membrane</keyword>
<keyword evidence="4 11" id="KW-1133">Transmembrane helix</keyword>
<proteinExistence type="predicted"/>
<evidence type="ECO:0000313" key="13">
    <source>
        <dbReference type="EMBL" id="CAK8693299.1"/>
    </source>
</evidence>
<comment type="caution">
    <text evidence="13">The sequence shown here is derived from an EMBL/GenBank/DDBJ whole genome shotgun (WGS) entry which is preliminary data.</text>
</comment>
<feature type="region of interest" description="Disordered" evidence="10">
    <location>
        <begin position="423"/>
        <end position="442"/>
    </location>
</feature>
<reference evidence="13 14" key="1">
    <citation type="submission" date="2024-02" db="EMBL/GenBank/DDBJ databases">
        <authorList>
            <person name="Daric V."/>
            <person name="Darras S."/>
        </authorList>
    </citation>
    <scope>NUCLEOTIDE SEQUENCE [LARGE SCALE GENOMIC DNA]</scope>
</reference>
<keyword evidence="8" id="KW-0325">Glycoprotein</keyword>
<comment type="subcellular location">
    <subcellularLocation>
        <location evidence="1">Cell membrane</location>
        <topology evidence="1">Multi-pass membrane protein</topology>
    </subcellularLocation>
</comment>
<dbReference type="EMBL" id="CAWYQH010000130">
    <property type="protein sequence ID" value="CAK8693299.1"/>
    <property type="molecule type" value="Genomic_DNA"/>
</dbReference>
<dbReference type="PROSITE" id="PS50262">
    <property type="entry name" value="G_PROTEIN_RECEP_F1_2"/>
    <property type="match status" value="1"/>
</dbReference>
<feature type="transmembrane region" description="Helical" evidence="11">
    <location>
        <begin position="144"/>
        <end position="170"/>
    </location>
</feature>
<evidence type="ECO:0000256" key="1">
    <source>
        <dbReference type="ARBA" id="ARBA00004651"/>
    </source>
</evidence>
<feature type="transmembrane region" description="Helical" evidence="11">
    <location>
        <begin position="182"/>
        <end position="206"/>
    </location>
</feature>
<evidence type="ECO:0000256" key="5">
    <source>
        <dbReference type="ARBA" id="ARBA00023040"/>
    </source>
</evidence>
<evidence type="ECO:0000256" key="2">
    <source>
        <dbReference type="ARBA" id="ARBA00022475"/>
    </source>
</evidence>
<keyword evidence="6 11" id="KW-0472">Membrane</keyword>
<evidence type="ECO:0000256" key="4">
    <source>
        <dbReference type="ARBA" id="ARBA00022989"/>
    </source>
</evidence>
<dbReference type="Gene3D" id="1.20.1070.10">
    <property type="entry name" value="Rhodopsin 7-helix transmembrane proteins"/>
    <property type="match status" value="1"/>
</dbReference>
<dbReference type="PRINTS" id="PR00237">
    <property type="entry name" value="GPCRRHODOPSN"/>
</dbReference>
<protein>
    <recommendedName>
        <fullName evidence="12">G-protein coupled receptors family 1 profile domain-containing protein</fullName>
    </recommendedName>
</protein>
<feature type="transmembrane region" description="Helical" evidence="11">
    <location>
        <begin position="383"/>
        <end position="408"/>
    </location>
</feature>
<feature type="domain" description="G-protein coupled receptors family 1 profile" evidence="12">
    <location>
        <begin position="162"/>
        <end position="434"/>
    </location>
</feature>
<dbReference type="SUPFAM" id="SSF81321">
    <property type="entry name" value="Family A G protein-coupled receptor-like"/>
    <property type="match status" value="1"/>
</dbReference>
<keyword evidence="5" id="KW-0297">G-protein coupled receptor</keyword>
<keyword evidence="3 11" id="KW-0812">Transmembrane</keyword>
<keyword evidence="7" id="KW-0675">Receptor</keyword>
<dbReference type="PANTHER" id="PTHR24246">
    <property type="entry name" value="OLFACTORY RECEPTOR AND ADENOSINE RECEPTOR"/>
    <property type="match status" value="1"/>
</dbReference>
<evidence type="ECO:0000256" key="6">
    <source>
        <dbReference type="ARBA" id="ARBA00023136"/>
    </source>
</evidence>
<accession>A0ABP0GRQ3</accession>
<evidence type="ECO:0000256" key="9">
    <source>
        <dbReference type="ARBA" id="ARBA00023224"/>
    </source>
</evidence>
<evidence type="ECO:0000256" key="10">
    <source>
        <dbReference type="SAM" id="MobiDB-lite"/>
    </source>
</evidence>
<dbReference type="Pfam" id="PF00001">
    <property type="entry name" value="7tm_1"/>
    <property type="match status" value="1"/>
</dbReference>
<keyword evidence="9" id="KW-0807">Transducer</keyword>
<evidence type="ECO:0000313" key="14">
    <source>
        <dbReference type="Proteomes" id="UP001642483"/>
    </source>
</evidence>
<dbReference type="Proteomes" id="UP001642483">
    <property type="component" value="Unassembled WGS sequence"/>
</dbReference>
<gene>
    <name evidence="13" type="ORF">CVLEPA_LOCUS26596</name>
</gene>
<dbReference type="InterPro" id="IPR017452">
    <property type="entry name" value="GPCR_Rhodpsn_7TM"/>
</dbReference>
<dbReference type="InterPro" id="IPR000276">
    <property type="entry name" value="GPCR_Rhodpsn"/>
</dbReference>
<sequence length="543" mass="60947">MIAADISACNCSAITYSFNLISTPLPLYLDGLKFCECSEFFKECEDRDQAITPYHQLVYDKFCSPSKFDQICDDAESDLSHFDDVARMCGQVLQYNRDVEYDDWLIGWSPFCPTYAFGASKSYYDVDPAMTSPYNNMPSVCRSLTLFAISLFYFLCIAIVFANVTVLMVVRRDKYFHSPYGYFKASIAVADLLVGLLVVPSLIYHLHWITFAPRPFRSPGTISRSVYESREPFYVTIGFFTILTLSNSVYCLVASSLDRYFSITRPFSYEAKKLLTKKRALCVIMVIWLLSSGLAIFPIASSSTTYGVVSASFVLATEKVEISLTSVPTFSWKGFFNVTSSASDVDGNETMKKNYTQLYNLTSEEMASINLRHFRASLSSRGMYLILSMYFLCLIVPLIFVLIVNCCLVRSFKRQKKKNNFSAYKRHSVDPRNRGQSLSGATISSSQCVTSSSSITSLKSALADDERKAGIQKLEDHVITKLSSGNFLTIPHPVHHGRRAMSVAIPTCPIRNENSPRPSIMVPVDGASRNKNLAMEGENSFKF</sequence>
<keyword evidence="14" id="KW-1185">Reference proteome</keyword>
<evidence type="ECO:0000256" key="7">
    <source>
        <dbReference type="ARBA" id="ARBA00023170"/>
    </source>
</evidence>
<feature type="transmembrane region" description="Helical" evidence="11">
    <location>
        <begin position="233"/>
        <end position="253"/>
    </location>
</feature>
<name>A0ABP0GRQ3_CLALP</name>
<evidence type="ECO:0000256" key="8">
    <source>
        <dbReference type="ARBA" id="ARBA00023180"/>
    </source>
</evidence>
<organism evidence="13 14">
    <name type="scientific">Clavelina lepadiformis</name>
    <name type="common">Light-bulb sea squirt</name>
    <name type="synonym">Ascidia lepadiformis</name>
    <dbReference type="NCBI Taxonomy" id="159417"/>
    <lineage>
        <taxon>Eukaryota</taxon>
        <taxon>Metazoa</taxon>
        <taxon>Chordata</taxon>
        <taxon>Tunicata</taxon>
        <taxon>Ascidiacea</taxon>
        <taxon>Aplousobranchia</taxon>
        <taxon>Clavelinidae</taxon>
        <taxon>Clavelina</taxon>
    </lineage>
</organism>
<evidence type="ECO:0000256" key="11">
    <source>
        <dbReference type="SAM" id="Phobius"/>
    </source>
</evidence>
<evidence type="ECO:0000259" key="12">
    <source>
        <dbReference type="PROSITE" id="PS50262"/>
    </source>
</evidence>
<dbReference type="PANTHER" id="PTHR24246:SF27">
    <property type="entry name" value="ADENOSINE RECEPTOR, ISOFORM A"/>
    <property type="match status" value="1"/>
</dbReference>